<comment type="similarity">
    <text evidence="2 7">Belongs to the eukaryotic ribosomal protein eL38 family.</text>
</comment>
<evidence type="ECO:0000256" key="3">
    <source>
        <dbReference type="ARBA" id="ARBA00022679"/>
    </source>
</evidence>
<dbReference type="GO" id="GO:0008374">
    <property type="term" value="F:O-acyltransferase activity"/>
    <property type="evidence" value="ECO:0007669"/>
    <property type="project" value="TreeGrafter"/>
</dbReference>
<evidence type="ECO:0000256" key="1">
    <source>
        <dbReference type="ARBA" id="ARBA00007274"/>
    </source>
</evidence>
<name>A0A9P6Y127_RHIOR</name>
<dbReference type="FunFam" id="3.30.720.90:FF:000001">
    <property type="entry name" value="60S ribosomal protein L38"/>
    <property type="match status" value="1"/>
</dbReference>
<dbReference type="EMBL" id="JAANIT010002355">
    <property type="protein sequence ID" value="KAG1536697.1"/>
    <property type="molecule type" value="Genomic_DNA"/>
</dbReference>
<dbReference type="InterPro" id="IPR024688">
    <property type="entry name" value="Mac_dom"/>
</dbReference>
<protein>
    <recommendedName>
        <fullName evidence="8">Maltose/galactoside acetyltransferase domain-containing protein</fullName>
    </recommendedName>
</protein>
<dbReference type="PANTHER" id="PTHR23416">
    <property type="entry name" value="SIALIC ACID SYNTHASE-RELATED"/>
    <property type="match status" value="1"/>
</dbReference>
<keyword evidence="4 7" id="KW-0689">Ribosomal protein</keyword>
<keyword evidence="3" id="KW-0808">Transferase</keyword>
<accession>A0A9P6Y127</accession>
<comment type="caution">
    <text evidence="9">The sequence shown here is derived from an EMBL/GenBank/DDBJ whole genome shotgun (WGS) entry which is preliminary data.</text>
</comment>
<evidence type="ECO:0000256" key="5">
    <source>
        <dbReference type="ARBA" id="ARBA00023274"/>
    </source>
</evidence>
<dbReference type="InterPro" id="IPR018357">
    <property type="entry name" value="Hexapep_transf_CS"/>
</dbReference>
<dbReference type="FunFam" id="2.160.10.10:FF:000025">
    <property type="entry name" value="Hexapeptide-repeat containing-acetyltransferase"/>
    <property type="match status" value="1"/>
</dbReference>
<dbReference type="GO" id="GO:1990904">
    <property type="term" value="C:ribonucleoprotein complex"/>
    <property type="evidence" value="ECO:0007669"/>
    <property type="project" value="UniProtKB-KW"/>
</dbReference>
<proteinExistence type="inferred from homology"/>
<evidence type="ECO:0000256" key="6">
    <source>
        <dbReference type="ARBA" id="ARBA00023315"/>
    </source>
</evidence>
<evidence type="ECO:0000256" key="7">
    <source>
        <dbReference type="RuleBase" id="RU003445"/>
    </source>
</evidence>
<reference evidence="9" key="1">
    <citation type="journal article" date="2020" name="Microb. Genom.">
        <title>Genetic diversity of clinical and environmental Mucorales isolates obtained from an investigation of mucormycosis cases among solid organ transplant recipients.</title>
        <authorList>
            <person name="Nguyen M.H."/>
            <person name="Kaul D."/>
            <person name="Muto C."/>
            <person name="Cheng S.J."/>
            <person name="Richter R.A."/>
            <person name="Bruno V.M."/>
            <person name="Liu G."/>
            <person name="Beyhan S."/>
            <person name="Sundermann A.J."/>
            <person name="Mounaud S."/>
            <person name="Pasculle A.W."/>
            <person name="Nierman W.C."/>
            <person name="Driscoll E."/>
            <person name="Cumbie R."/>
            <person name="Clancy C.J."/>
            <person name="Dupont C.L."/>
        </authorList>
    </citation>
    <scope>NUCLEOTIDE SEQUENCE</scope>
    <source>
        <strain evidence="9">GL16</strain>
    </source>
</reference>
<dbReference type="Pfam" id="PF01781">
    <property type="entry name" value="Ribosomal_L38e"/>
    <property type="match status" value="1"/>
</dbReference>
<dbReference type="Pfam" id="PF12464">
    <property type="entry name" value="Mac"/>
    <property type="match status" value="1"/>
</dbReference>
<keyword evidence="5 7" id="KW-0687">Ribonucleoprotein</keyword>
<dbReference type="Gene3D" id="3.30.720.90">
    <property type="match status" value="1"/>
</dbReference>
<dbReference type="PANTHER" id="PTHR23416:SF23">
    <property type="entry name" value="ACETYLTRANSFERASE C18B11.09C-RELATED"/>
    <property type="match status" value="1"/>
</dbReference>
<dbReference type="GO" id="GO:0006412">
    <property type="term" value="P:translation"/>
    <property type="evidence" value="ECO:0007669"/>
    <property type="project" value="InterPro"/>
</dbReference>
<dbReference type="OrthoDB" id="25818at2759"/>
<feature type="domain" description="Maltose/galactoside acetyltransferase" evidence="8">
    <location>
        <begin position="6"/>
        <end position="58"/>
    </location>
</feature>
<dbReference type="GO" id="GO:0016407">
    <property type="term" value="F:acetyltransferase activity"/>
    <property type="evidence" value="ECO:0007669"/>
    <property type="project" value="InterPro"/>
</dbReference>
<dbReference type="Pfam" id="PF00132">
    <property type="entry name" value="Hexapep"/>
    <property type="match status" value="1"/>
</dbReference>
<evidence type="ECO:0000256" key="4">
    <source>
        <dbReference type="ARBA" id="ARBA00022980"/>
    </source>
</evidence>
<keyword evidence="6" id="KW-0012">Acyltransferase</keyword>
<gene>
    <name evidence="9" type="ORF">G6F51_010818</name>
</gene>
<dbReference type="GO" id="GO:0005840">
    <property type="term" value="C:ribosome"/>
    <property type="evidence" value="ECO:0007669"/>
    <property type="project" value="UniProtKB-KW"/>
</dbReference>
<organism evidence="9 10">
    <name type="scientific">Rhizopus oryzae</name>
    <name type="common">Mucormycosis agent</name>
    <name type="synonym">Rhizopus arrhizus var. delemar</name>
    <dbReference type="NCBI Taxonomy" id="64495"/>
    <lineage>
        <taxon>Eukaryota</taxon>
        <taxon>Fungi</taxon>
        <taxon>Fungi incertae sedis</taxon>
        <taxon>Mucoromycota</taxon>
        <taxon>Mucoromycotina</taxon>
        <taxon>Mucoromycetes</taxon>
        <taxon>Mucorales</taxon>
        <taxon>Mucorineae</taxon>
        <taxon>Rhizopodaceae</taxon>
        <taxon>Rhizopus</taxon>
    </lineage>
</organism>
<sequence length="271" mass="30270">MTITEKQKMIRGEVYNPRDEELVQDRRTNMLRLIEFNTSTDDVERLKVARKIFGSFGEGTFINPTFRCDYGYQIFIGNNVEINYDCCFLDIARITIGNNAFFGPNVHLYTVNHPLDPTERRKGVEIPKAITIGDDCWIGGCVVVCPGVTIGKGVTIGAGSVVTKDIPDYSLAVGSPAKLNIEVLNGLKATVIALLIISPQFGTPKQIKDIKEFLEIARRKDAKSARVKKNADNVKFKVRCSRYLYTLVVKDKSKANKLRQSLPPALVVQEI</sequence>
<dbReference type="InterPro" id="IPR051159">
    <property type="entry name" value="Hexapeptide_acetyltransf"/>
</dbReference>
<dbReference type="AlphaFoldDB" id="A0A9P6Y127"/>
<evidence type="ECO:0000313" key="10">
    <source>
        <dbReference type="Proteomes" id="UP000717996"/>
    </source>
</evidence>
<evidence type="ECO:0000259" key="8">
    <source>
        <dbReference type="SMART" id="SM01266"/>
    </source>
</evidence>
<dbReference type="InterPro" id="IPR001451">
    <property type="entry name" value="Hexapep"/>
</dbReference>
<evidence type="ECO:0000256" key="2">
    <source>
        <dbReference type="ARBA" id="ARBA00007803"/>
    </source>
</evidence>
<dbReference type="InterPro" id="IPR002675">
    <property type="entry name" value="Ribosomal_eL38"/>
</dbReference>
<dbReference type="PROSITE" id="PS00101">
    <property type="entry name" value="HEXAPEP_TRANSFERASES"/>
    <property type="match status" value="1"/>
</dbReference>
<dbReference type="Proteomes" id="UP000717996">
    <property type="component" value="Unassembled WGS sequence"/>
</dbReference>
<dbReference type="GO" id="GO:0003735">
    <property type="term" value="F:structural constituent of ribosome"/>
    <property type="evidence" value="ECO:0007669"/>
    <property type="project" value="InterPro"/>
</dbReference>
<dbReference type="SMART" id="SM01266">
    <property type="entry name" value="Mac"/>
    <property type="match status" value="1"/>
</dbReference>
<comment type="similarity">
    <text evidence="1">Belongs to the transferase hexapeptide repeat family.</text>
</comment>
<dbReference type="CDD" id="cd03357">
    <property type="entry name" value="LbH_MAT_GAT"/>
    <property type="match status" value="1"/>
</dbReference>
<dbReference type="Gene3D" id="2.160.10.10">
    <property type="entry name" value="Hexapeptide repeat proteins"/>
    <property type="match status" value="1"/>
</dbReference>
<dbReference type="InterPro" id="IPR038464">
    <property type="entry name" value="Ribosomal_eL38_sf"/>
</dbReference>
<dbReference type="SUPFAM" id="SSF51161">
    <property type="entry name" value="Trimeric LpxA-like enzymes"/>
    <property type="match status" value="1"/>
</dbReference>
<evidence type="ECO:0000313" key="9">
    <source>
        <dbReference type="EMBL" id="KAG1536697.1"/>
    </source>
</evidence>
<dbReference type="InterPro" id="IPR011004">
    <property type="entry name" value="Trimer_LpxA-like_sf"/>
</dbReference>